<dbReference type="PANTHER" id="PTHR43739:SF5">
    <property type="entry name" value="EXO-ALPHA-SIALIDASE"/>
    <property type="match status" value="1"/>
</dbReference>
<dbReference type="Proteomes" id="UP001218638">
    <property type="component" value="Chromosome"/>
</dbReference>
<accession>A0AAF0I385</accession>
<dbReference type="EMBL" id="CP119075">
    <property type="protein sequence ID" value="WED66972.1"/>
    <property type="molecule type" value="Genomic_DNA"/>
</dbReference>
<name>A0AAF0I385_9BACT</name>
<feature type="domain" description="Sortilin N-terminal" evidence="2">
    <location>
        <begin position="232"/>
        <end position="331"/>
    </location>
</feature>
<dbReference type="Pfam" id="PF15902">
    <property type="entry name" value="Sortilin-Vps10"/>
    <property type="match status" value="1"/>
</dbReference>
<dbReference type="InterPro" id="IPR015943">
    <property type="entry name" value="WD40/YVTN_repeat-like_dom_sf"/>
</dbReference>
<keyword evidence="1" id="KW-0677">Repeat</keyword>
<keyword evidence="4" id="KW-1185">Reference proteome</keyword>
<dbReference type="KEGG" id="slom:PXH66_08930"/>
<dbReference type="CDD" id="cd15482">
    <property type="entry name" value="Sialidase_non-viral"/>
    <property type="match status" value="1"/>
</dbReference>
<proteinExistence type="predicted"/>
<dbReference type="InterPro" id="IPR052025">
    <property type="entry name" value="Xyloglucanase_GH74"/>
</dbReference>
<evidence type="ECO:0000259" key="2">
    <source>
        <dbReference type="Pfam" id="PF15902"/>
    </source>
</evidence>
<protein>
    <recommendedName>
        <fullName evidence="2">Sortilin N-terminal domain-containing protein</fullName>
    </recommendedName>
</protein>
<dbReference type="SUPFAM" id="SSF110296">
    <property type="entry name" value="Oligoxyloglucan reducing end-specific cellobiohydrolase"/>
    <property type="match status" value="1"/>
</dbReference>
<evidence type="ECO:0000313" key="4">
    <source>
        <dbReference type="Proteomes" id="UP001218638"/>
    </source>
</evidence>
<dbReference type="GO" id="GO:0010411">
    <property type="term" value="P:xyloglucan metabolic process"/>
    <property type="evidence" value="ECO:0007669"/>
    <property type="project" value="TreeGrafter"/>
</dbReference>
<evidence type="ECO:0000256" key="1">
    <source>
        <dbReference type="ARBA" id="ARBA00022737"/>
    </source>
</evidence>
<sequence>MPIPPVRNPLSRFRRLLSSGIVLGVLAGFSLSAAPVDYDFYLCANINRNYVIGSKIVTTNGLFSRDETTGEWQHFGYNDTTITALAFDPRDRDVLYTTTLNGIWRSLDGGDTWRMTNSWDMTEGRDVAVDPFAPDRVYLALPSGIAVSEDRGQTWQRREHGLPDRGKFTQRIALDRVVANRGLAGCEKGVFLTVDAAANWRCVLPTETTVNDIRQSPHDPDFWVAVTDTHGAWESHDNGESWNQIANLPHEHAIYNVTFDATDANRLAVASWTYGVWTSEDGGKSWTSRDAGLPENPRVWRVGVEPNTGRLYASVFQETLYYSDDFGRTWTPDALAGSLVNNFVSVPRS</sequence>
<dbReference type="Gene3D" id="2.130.10.10">
    <property type="entry name" value="YVTN repeat-like/Quinoprotein amine dehydrogenase"/>
    <property type="match status" value="2"/>
</dbReference>
<dbReference type="RefSeq" id="WP_330929687.1">
    <property type="nucleotide sequence ID" value="NZ_CP119075.1"/>
</dbReference>
<organism evidence="3 4">
    <name type="scientific">Synoicihabitans lomoniglobus</name>
    <dbReference type="NCBI Taxonomy" id="2909285"/>
    <lineage>
        <taxon>Bacteria</taxon>
        <taxon>Pseudomonadati</taxon>
        <taxon>Verrucomicrobiota</taxon>
        <taxon>Opitutia</taxon>
        <taxon>Opitutales</taxon>
        <taxon>Opitutaceae</taxon>
        <taxon>Synoicihabitans</taxon>
    </lineage>
</organism>
<evidence type="ECO:0000313" key="3">
    <source>
        <dbReference type="EMBL" id="WED66972.1"/>
    </source>
</evidence>
<dbReference type="InterPro" id="IPR031778">
    <property type="entry name" value="Sortilin_N"/>
</dbReference>
<reference evidence="3" key="1">
    <citation type="submission" date="2023-03" db="EMBL/GenBank/DDBJ databases">
        <title>Lomoglobus Profundus gen. nov., sp. nov., a novel member of the phylum Verrucomicrobia, isolated from deep-marine sediment of South China Sea.</title>
        <authorList>
            <person name="Ahmad T."/>
            <person name="Ishaq S.E."/>
            <person name="Wang F."/>
        </authorList>
    </citation>
    <scope>NUCLEOTIDE SEQUENCE</scope>
    <source>
        <strain evidence="3">LMO-M01</strain>
    </source>
</reference>
<gene>
    <name evidence="3" type="ORF">PXH66_08930</name>
</gene>
<dbReference type="PANTHER" id="PTHR43739">
    <property type="entry name" value="XYLOGLUCANASE (EUROFUNG)"/>
    <property type="match status" value="1"/>
</dbReference>
<dbReference type="AlphaFoldDB" id="A0AAF0I385"/>